<dbReference type="RefSeq" id="WP_074893756.1">
    <property type="nucleotide sequence ID" value="NZ_FOHW01000085.1"/>
</dbReference>
<evidence type="ECO:0000313" key="1">
    <source>
        <dbReference type="EMBL" id="SEU13705.1"/>
    </source>
</evidence>
<accession>A0A1I0JSS8</accession>
<dbReference type="AlphaFoldDB" id="A0A1I0JSS8"/>
<evidence type="ECO:0000313" key="2">
    <source>
        <dbReference type="Proteomes" id="UP000182332"/>
    </source>
</evidence>
<proteinExistence type="predicted"/>
<dbReference type="OrthoDB" id="7018083at2"/>
<sequence length="183" mass="20199">MGISKFGCAEFKFSLDKLETVIDLSKDLPVNIFKGDGYLFWFFERPILCFFEVFSGLISNSVASFCSEVLIKFSGGKSLANSCFSIDGTDVEKDVAWLSERFESFFGGTVGYPIVLFEGGYKWVAFESAYEEFGVIAVKESALHPGFRSYLNSNFLSIEDLAMMASGSSAESKTAKHLISSYG</sequence>
<name>A0A1I0JSS8_9PSED</name>
<protein>
    <submittedName>
        <fullName evidence="1">Uncharacterized protein</fullName>
    </submittedName>
</protein>
<organism evidence="1 2">
    <name type="scientific">Pseudomonas graminis</name>
    <dbReference type="NCBI Taxonomy" id="158627"/>
    <lineage>
        <taxon>Bacteria</taxon>
        <taxon>Pseudomonadati</taxon>
        <taxon>Pseudomonadota</taxon>
        <taxon>Gammaproteobacteria</taxon>
        <taxon>Pseudomonadales</taxon>
        <taxon>Pseudomonadaceae</taxon>
        <taxon>Pseudomonas</taxon>
    </lineage>
</organism>
<reference evidence="1 2" key="1">
    <citation type="submission" date="2016-10" db="EMBL/GenBank/DDBJ databases">
        <authorList>
            <person name="de Groot N.N."/>
        </authorList>
    </citation>
    <scope>NUCLEOTIDE SEQUENCE [LARGE SCALE GENOMIC DNA]</scope>
    <source>
        <strain evidence="1 2">DSM 11363</strain>
    </source>
</reference>
<dbReference type="Proteomes" id="UP000182332">
    <property type="component" value="Unassembled WGS sequence"/>
</dbReference>
<gene>
    <name evidence="1" type="ORF">SAMN05216197_1852</name>
</gene>
<dbReference type="EMBL" id="FOHW01000085">
    <property type="protein sequence ID" value="SEU13705.1"/>
    <property type="molecule type" value="Genomic_DNA"/>
</dbReference>